<evidence type="ECO:0000256" key="4">
    <source>
        <dbReference type="ARBA" id="ARBA00022898"/>
    </source>
</evidence>
<evidence type="ECO:0000256" key="1">
    <source>
        <dbReference type="ARBA" id="ARBA00001933"/>
    </source>
</evidence>
<dbReference type="GO" id="GO:0042802">
    <property type="term" value="F:identical protein binding"/>
    <property type="evidence" value="ECO:0007669"/>
    <property type="project" value="TreeGrafter"/>
</dbReference>
<dbReference type="EMBL" id="JACHMH010000001">
    <property type="protein sequence ID" value="MBB4681404.1"/>
    <property type="molecule type" value="Genomic_DNA"/>
</dbReference>
<evidence type="ECO:0000256" key="2">
    <source>
        <dbReference type="ARBA" id="ARBA00022576"/>
    </source>
</evidence>
<comment type="similarity">
    <text evidence="5">Belongs to the class-III pyridoxal-phosphate-dependent aminotransferase family.</text>
</comment>
<dbReference type="InterPro" id="IPR015422">
    <property type="entry name" value="PyrdxlP-dep_Trfase_small"/>
</dbReference>
<dbReference type="GO" id="GO:0030170">
    <property type="term" value="F:pyridoxal phosphate binding"/>
    <property type="evidence" value="ECO:0007669"/>
    <property type="project" value="InterPro"/>
</dbReference>
<dbReference type="PANTHER" id="PTHR11986:SF79">
    <property type="entry name" value="ACETYLORNITHINE AMINOTRANSFERASE, MITOCHONDRIAL"/>
    <property type="match status" value="1"/>
</dbReference>
<dbReference type="Gene3D" id="3.90.1150.10">
    <property type="entry name" value="Aspartate Aminotransferase, domain 1"/>
    <property type="match status" value="1"/>
</dbReference>
<dbReference type="PANTHER" id="PTHR11986">
    <property type="entry name" value="AMINOTRANSFERASE CLASS III"/>
    <property type="match status" value="1"/>
</dbReference>
<comment type="caution">
    <text evidence="6">The sequence shown here is derived from an EMBL/GenBank/DDBJ whole genome shotgun (WGS) entry which is preliminary data.</text>
</comment>
<dbReference type="AlphaFoldDB" id="A0A7W7CHN1"/>
<dbReference type="PIRSF" id="PIRSF000521">
    <property type="entry name" value="Transaminase_4ab_Lys_Orn"/>
    <property type="match status" value="1"/>
</dbReference>
<reference evidence="6 7" key="1">
    <citation type="submission" date="2020-08" db="EMBL/GenBank/DDBJ databases">
        <title>Sequencing the genomes of 1000 actinobacteria strains.</title>
        <authorList>
            <person name="Klenk H.-P."/>
        </authorList>
    </citation>
    <scope>NUCLEOTIDE SEQUENCE [LARGE SCALE GENOMIC DNA]</scope>
    <source>
        <strain evidence="6 7">DSM 44230</strain>
    </source>
</reference>
<dbReference type="SUPFAM" id="SSF53383">
    <property type="entry name" value="PLP-dependent transferases"/>
    <property type="match status" value="1"/>
</dbReference>
<gene>
    <name evidence="6" type="ORF">HNR67_007522</name>
</gene>
<dbReference type="InterPro" id="IPR015421">
    <property type="entry name" value="PyrdxlP-dep_Trfase_major"/>
</dbReference>
<evidence type="ECO:0000256" key="5">
    <source>
        <dbReference type="RuleBase" id="RU003560"/>
    </source>
</evidence>
<keyword evidence="3 6" id="KW-0808">Transferase</keyword>
<keyword evidence="7" id="KW-1185">Reference proteome</keyword>
<evidence type="ECO:0000256" key="3">
    <source>
        <dbReference type="ARBA" id="ARBA00022679"/>
    </source>
</evidence>
<dbReference type="Gene3D" id="3.40.640.10">
    <property type="entry name" value="Type I PLP-dependent aspartate aminotransferase-like (Major domain)"/>
    <property type="match status" value="1"/>
</dbReference>
<dbReference type="InterPro" id="IPR050103">
    <property type="entry name" value="Class-III_PLP-dep_AT"/>
</dbReference>
<evidence type="ECO:0000313" key="7">
    <source>
        <dbReference type="Proteomes" id="UP000533598"/>
    </source>
</evidence>
<dbReference type="Pfam" id="PF00202">
    <property type="entry name" value="Aminotran_3"/>
    <property type="match status" value="1"/>
</dbReference>
<name>A0A7W7CHN1_9PSEU</name>
<dbReference type="InterPro" id="IPR049704">
    <property type="entry name" value="Aminotrans_3_PPA_site"/>
</dbReference>
<proteinExistence type="inferred from homology"/>
<accession>A0A7W7CHN1</accession>
<comment type="cofactor">
    <cofactor evidence="1">
        <name>pyridoxal 5'-phosphate</name>
        <dbReference type="ChEBI" id="CHEBI:597326"/>
    </cofactor>
</comment>
<evidence type="ECO:0000313" key="6">
    <source>
        <dbReference type="EMBL" id="MBB4681404.1"/>
    </source>
</evidence>
<dbReference type="GO" id="GO:0033094">
    <property type="term" value="F:putrescine--2-oxoglutarate transaminase activity"/>
    <property type="evidence" value="ECO:0007669"/>
    <property type="project" value="UniProtKB-EC"/>
</dbReference>
<dbReference type="Proteomes" id="UP000533598">
    <property type="component" value="Unassembled WGS sequence"/>
</dbReference>
<keyword evidence="4 5" id="KW-0663">Pyridoxal phosphate</keyword>
<keyword evidence="2 6" id="KW-0032">Aminotransferase</keyword>
<protein>
    <submittedName>
        <fullName evidence="6">Putrescine aminotransferase</fullName>
        <ecNumber evidence="6">2.6.1.82</ecNumber>
    </submittedName>
</protein>
<dbReference type="RefSeq" id="WP_185007952.1">
    <property type="nucleotide sequence ID" value="NZ_BAAAUI010000008.1"/>
</dbReference>
<dbReference type="EC" id="2.6.1.82" evidence="6"/>
<dbReference type="FunFam" id="3.40.640.10:FF:000004">
    <property type="entry name" value="Acetylornithine aminotransferase"/>
    <property type="match status" value="1"/>
</dbReference>
<dbReference type="CDD" id="cd00610">
    <property type="entry name" value="OAT_like"/>
    <property type="match status" value="1"/>
</dbReference>
<dbReference type="InterPro" id="IPR015424">
    <property type="entry name" value="PyrdxlP-dep_Trfase"/>
</dbReference>
<dbReference type="PROSITE" id="PS00600">
    <property type="entry name" value="AA_TRANSFER_CLASS_3"/>
    <property type="match status" value="1"/>
</dbReference>
<organism evidence="6 7">
    <name type="scientific">Crossiella cryophila</name>
    <dbReference type="NCBI Taxonomy" id="43355"/>
    <lineage>
        <taxon>Bacteria</taxon>
        <taxon>Bacillati</taxon>
        <taxon>Actinomycetota</taxon>
        <taxon>Actinomycetes</taxon>
        <taxon>Pseudonocardiales</taxon>
        <taxon>Pseudonocardiaceae</taxon>
        <taxon>Crossiella</taxon>
    </lineage>
</organism>
<sequence>MSSTSTEPGYPEVLDLYRKNLSRGRAKISEVFGTQMEMSSRGEWIETSDGGRYLNAGGYGVLIHGARHPHVEAEVIRQIQTSPIASRILLEPTAARAAQALARVTPEGLEHVHFAGSGTEATEAALKLARTLGKTRLISTVGGYHGKTFGALAVTGNDLYQAPFRPLLPDVSHVPFGDAAALASELAKGGPDACVILEPIQGEGGVRIPPAGYLGAVRALCDEHGALLVLDEIQTGMGRLGHWWGADREDVTPDILLAGKGLSGGIVPVSAMIATPAAFRAFNRDPFIHTSTFSGAPIAMAAARAAIEAIEQDGLVERAGKVGEVLLTGMREIVARRCPQLVTEVRGVGLLIGVELKGAGLAGALLSEMVNRHLIVNYSLNAGAVLRFTPPAVISEEGIEFLLSAFDGACAEVAARYPTADSVGAS</sequence>
<dbReference type="InterPro" id="IPR005814">
    <property type="entry name" value="Aminotrans_3"/>
</dbReference>